<gene>
    <name evidence="3" type="ORF">DHEL01_v211923</name>
</gene>
<dbReference type="PANTHER" id="PTHR21310:SF37">
    <property type="entry name" value="AMINOGLYCOSIDE PHOSPHOTRANSFERASE DOMAIN-CONTAINING PROTEIN"/>
    <property type="match status" value="1"/>
</dbReference>
<dbReference type="Proteomes" id="UP000094444">
    <property type="component" value="Unassembled WGS sequence"/>
</dbReference>
<reference evidence="3" key="1">
    <citation type="submission" date="2017-09" db="EMBL/GenBank/DDBJ databases">
        <title>Polyketide synthases of a Diaporthe helianthi virulent isolate.</title>
        <authorList>
            <person name="Baroncelli R."/>
        </authorList>
    </citation>
    <scope>NUCLEOTIDE SEQUENCE [LARGE SCALE GENOMIC DNA]</scope>
    <source>
        <strain evidence="3">7/96</strain>
    </source>
</reference>
<organism evidence="3 4">
    <name type="scientific">Diaporthe helianthi</name>
    <dbReference type="NCBI Taxonomy" id="158607"/>
    <lineage>
        <taxon>Eukaryota</taxon>
        <taxon>Fungi</taxon>
        <taxon>Dikarya</taxon>
        <taxon>Ascomycota</taxon>
        <taxon>Pezizomycotina</taxon>
        <taxon>Sordariomycetes</taxon>
        <taxon>Sordariomycetidae</taxon>
        <taxon>Diaporthales</taxon>
        <taxon>Diaporthaceae</taxon>
        <taxon>Diaporthe</taxon>
    </lineage>
</organism>
<evidence type="ECO:0000256" key="1">
    <source>
        <dbReference type="SAM" id="MobiDB-lite"/>
    </source>
</evidence>
<dbReference type="STRING" id="158607.A0A2P5HHG3"/>
<sequence length="589" mass="67909">MPPPPPSGSVSNSGGSAAPSNSSARHRNQLRDTWLDQIREQFNDRSTGLQERILNLVKKHHPGTPTGESRWYYGSYNLSIAFHFYDESAGPNITMFRVPIPGLVAFPEDKTRAEVATMLHVAEHTSIRVPRVYHWGTTADNPTGLNLPFMIVEFISHSYDMGTLLAEPELVQRPELQGNINLVKEYLFRQLAKVHIQLSQLRAPRISALEVVDGRGVPGGAPKSFLLNNQITSYHVPEPVFAPDITSGNTISTSRQWYISIADMYIAGLLYDTDLEKDDEDIRESFVARYLFRQLAKTRKLPQRPDDDGTAAEQTTESFRLWCDDFRPHNVLCNDQGDVQGVIDWEFVYFAPESYIYDPPFWLIIDRDQEAVLENYDIRSAPEESIVCEGGEIEDVADQHQDEQGQGKVHDSRTNRIDFELAKDIENNRMMFMLALQQEERASYNESTKACLNGNPHSQNHCDAVTEEVSLLSIQNKDSIPTPLYDRMTKRWEEQRNEYLWNFTYRWDREEFDAWYWDEIDREHGGKWGDYRDRLDLLPDHVRDLMEWFVHQRLAERDKWDPKRLMEAVLGQMDGTGPFVTAVDRTSSP</sequence>
<dbReference type="Pfam" id="PF01636">
    <property type="entry name" value="APH"/>
    <property type="match status" value="1"/>
</dbReference>
<dbReference type="InterPro" id="IPR002575">
    <property type="entry name" value="Aminoglycoside_PTrfase"/>
</dbReference>
<dbReference type="InterPro" id="IPR051678">
    <property type="entry name" value="AGP_Transferase"/>
</dbReference>
<accession>A0A2P5HHG3</accession>
<feature type="domain" description="Aminoglycoside phosphotransferase" evidence="2">
    <location>
        <begin position="109"/>
        <end position="352"/>
    </location>
</feature>
<feature type="compositionally biased region" description="Low complexity" evidence="1">
    <location>
        <begin position="8"/>
        <end position="23"/>
    </location>
</feature>
<evidence type="ECO:0000313" key="3">
    <source>
        <dbReference type="EMBL" id="POS69682.1"/>
    </source>
</evidence>
<dbReference type="SUPFAM" id="SSF56112">
    <property type="entry name" value="Protein kinase-like (PK-like)"/>
    <property type="match status" value="1"/>
</dbReference>
<dbReference type="OrthoDB" id="5412996at2759"/>
<protein>
    <submittedName>
        <fullName evidence="3">Phosphotransferase</fullName>
    </submittedName>
</protein>
<name>A0A2P5HHG3_DIAHE</name>
<evidence type="ECO:0000259" key="2">
    <source>
        <dbReference type="Pfam" id="PF01636"/>
    </source>
</evidence>
<dbReference type="GO" id="GO:0016740">
    <property type="term" value="F:transferase activity"/>
    <property type="evidence" value="ECO:0007669"/>
    <property type="project" value="UniProtKB-KW"/>
</dbReference>
<evidence type="ECO:0000313" key="4">
    <source>
        <dbReference type="Proteomes" id="UP000094444"/>
    </source>
</evidence>
<dbReference type="PANTHER" id="PTHR21310">
    <property type="entry name" value="AMINOGLYCOSIDE PHOSPHOTRANSFERASE-RELATED-RELATED"/>
    <property type="match status" value="1"/>
</dbReference>
<keyword evidence="4" id="KW-1185">Reference proteome</keyword>
<dbReference type="AlphaFoldDB" id="A0A2P5HHG3"/>
<comment type="caution">
    <text evidence="3">The sequence shown here is derived from an EMBL/GenBank/DDBJ whole genome shotgun (WGS) entry which is preliminary data.</text>
</comment>
<dbReference type="InParanoid" id="A0A2P5HHG3"/>
<dbReference type="InterPro" id="IPR011009">
    <property type="entry name" value="Kinase-like_dom_sf"/>
</dbReference>
<feature type="region of interest" description="Disordered" evidence="1">
    <location>
        <begin position="1"/>
        <end position="28"/>
    </location>
</feature>
<dbReference type="EMBL" id="MAVT02002072">
    <property type="protein sequence ID" value="POS69682.1"/>
    <property type="molecule type" value="Genomic_DNA"/>
</dbReference>
<proteinExistence type="predicted"/>